<proteinExistence type="predicted"/>
<evidence type="ECO:0000313" key="2">
    <source>
        <dbReference type="Proteomes" id="UP000321062"/>
    </source>
</evidence>
<protein>
    <submittedName>
        <fullName evidence="1">Uncharacterized protein</fullName>
    </submittedName>
</protein>
<sequence>MADATTLERLFFDLLEGRRASLSQEDFAAAVAGATQLRIYIPNPPINSSISTSFMRAFIELQAQLNTLAAKARGKPNATGLTRALKEDLELNVVVEDGSAQYLLDFVNSMQKAIGKMNGKQAQQTIIAVALLLGVGWGATTWMEVQRQVQLEQLRTQEHIHALDALKFATSAEVDSRNRLVEALVDQVELGKDVVELADSTMRAVMKATATGGAAEINGQPVSSEVADLLTISPRSELVKVQENVLARVIDINTEDVLRPVIEMQEADAGKRFRFRVEDDLFAADQRAALFDALETGALIQVRVELTKFGDDVRSVEFVTLP</sequence>
<gene>
    <name evidence="1" type="ORF">FNA67_09485</name>
</gene>
<reference evidence="1 2" key="1">
    <citation type="journal article" date="2015" name="Int. J. Syst. Evol. Microbiol.">
        <title>Youhaiella tibetensis gen. nov., sp. nov., isolated from subsurface sediment.</title>
        <authorList>
            <person name="Wang Y.X."/>
            <person name="Huang F.Q."/>
            <person name="Nogi Y."/>
            <person name="Pang S.J."/>
            <person name="Wang P.K."/>
            <person name="Lv J."/>
        </authorList>
    </citation>
    <scope>NUCLEOTIDE SEQUENCE [LARGE SCALE GENOMIC DNA]</scope>
    <source>
        <strain evidence="2">fig4</strain>
    </source>
</reference>
<dbReference type="RefSeq" id="WP_147655865.1">
    <property type="nucleotide sequence ID" value="NZ_BMFM01000001.1"/>
</dbReference>
<dbReference type="KEGG" id="yti:FNA67_09485"/>
<accession>A0A5B9DN25</accession>
<keyword evidence="2" id="KW-1185">Reference proteome</keyword>
<dbReference type="Proteomes" id="UP000321062">
    <property type="component" value="Chromosome"/>
</dbReference>
<name>A0A5B9DN25_9HYPH</name>
<dbReference type="EMBL" id="CP041690">
    <property type="protein sequence ID" value="QEE20392.1"/>
    <property type="molecule type" value="Genomic_DNA"/>
</dbReference>
<organism evidence="1 2">
    <name type="scientific">Paradevosia tibetensis</name>
    <dbReference type="NCBI Taxonomy" id="1447062"/>
    <lineage>
        <taxon>Bacteria</taxon>
        <taxon>Pseudomonadati</taxon>
        <taxon>Pseudomonadota</taxon>
        <taxon>Alphaproteobacteria</taxon>
        <taxon>Hyphomicrobiales</taxon>
        <taxon>Devosiaceae</taxon>
        <taxon>Paradevosia</taxon>
    </lineage>
</organism>
<dbReference type="AlphaFoldDB" id="A0A5B9DN25"/>
<evidence type="ECO:0000313" key="1">
    <source>
        <dbReference type="EMBL" id="QEE20392.1"/>
    </source>
</evidence>